<dbReference type="PANTHER" id="PTHR30535">
    <property type="entry name" value="VITAMIN B12-BINDING PROTEIN"/>
    <property type="match status" value="1"/>
</dbReference>
<dbReference type="RefSeq" id="WP_013684217.1">
    <property type="nucleotide sequence ID" value="NC_015320.1"/>
</dbReference>
<sequence length="655" mass="73691">MRKSSLATLLLLALALTLAGCIQEKPKVQQAPQAGITITDMAGRTITLNETPERVVVLTSYWAETLRLLEVDDKVVGVGNYVPESDYISESIKNKPTVGSTFKGVNWEAVASLNPDLIITDWYGGKYKDKEIIEKAEQLGIPVIALQAKTVEDNIKCIEILGKAFGKEDKAKEIVDFMNSKLDEVKEISKQVPEKKVLVISAPKDISGPITVYAKGSAWGSIPEIVGAHNVAFDKEFDTQWPKVDLEKIIAWWNDTDVLIVISFDEKKLEEAVKKIKEDERWKEVKAVKERHVYGILAGGKFGHFLDWGPRIAVGVYQFGCAVYPEQYPRWQKVADELLSFYDMSFYRTVVDTEGREVKVPLKVERAVVLAGQVAELMYCWGDFDKVVGITRWAEKNPVLAKFTNLKEIPAVGGGRDPNVEAIISLKPDIVITYGGEYGYSTPRSVIEQLEKAGIPVVLVELSNLDEVYRTIEIVGEILNKEDKASETIDQMKEVIALVKDEAGKIPKEERIKAIWLWSKPTKVTGNSGVTNDLIINAGAINPASELEGKYVEVPLEKIVAWNPDVIIIWSSAKYGPEDLINDPRWQDISAIKNEKVYKQPRLLADTWSIRVAVLQAWMFDKFYPGRIDFNSTANEFFEYFYGVSYEEFEKEFEV</sequence>
<name>F2KPN1_ARCVS</name>
<dbReference type="Proteomes" id="UP000008136">
    <property type="component" value="Chromosome"/>
</dbReference>
<dbReference type="InterPro" id="IPR054828">
    <property type="entry name" value="Vit_B12_bind_prot"/>
</dbReference>
<protein>
    <submittedName>
        <fullName evidence="3">ABC-type transporter, periplasmic subunit</fullName>
    </submittedName>
</protein>
<dbReference type="PROSITE" id="PS50983">
    <property type="entry name" value="FE_B12_PBP"/>
    <property type="match status" value="2"/>
</dbReference>
<organism evidence="3 4">
    <name type="scientific">Archaeoglobus veneficus (strain DSM 11195 / SNP6)</name>
    <dbReference type="NCBI Taxonomy" id="693661"/>
    <lineage>
        <taxon>Archaea</taxon>
        <taxon>Methanobacteriati</taxon>
        <taxon>Methanobacteriota</taxon>
        <taxon>Archaeoglobi</taxon>
        <taxon>Archaeoglobales</taxon>
        <taxon>Archaeoglobaceae</taxon>
        <taxon>Archaeoglobus</taxon>
    </lineage>
</organism>
<dbReference type="NCBIfam" id="NF038402">
    <property type="entry name" value="TroA_like"/>
    <property type="match status" value="1"/>
</dbReference>
<reference evidence="3 4" key="1">
    <citation type="submission" date="2011-03" db="EMBL/GenBank/DDBJ databases">
        <title>The complete genome of Archaeoglobus veneficus SNP6.</title>
        <authorList>
            <consortium name="US DOE Joint Genome Institute (JGI-PGF)"/>
            <person name="Lucas S."/>
            <person name="Copeland A."/>
            <person name="Lapidus A."/>
            <person name="Bruce D."/>
            <person name="Goodwin L."/>
            <person name="Pitluck S."/>
            <person name="Kyrpides N."/>
            <person name="Mavromatis K."/>
            <person name="Pagani I."/>
            <person name="Ivanova N."/>
            <person name="Mikhailova N."/>
            <person name="Lu M."/>
            <person name="Detter J.C."/>
            <person name="Tapia R."/>
            <person name="Han C."/>
            <person name="Land M."/>
            <person name="Hauser L."/>
            <person name="Markowitz V."/>
            <person name="Cheng J.-F."/>
            <person name="Hugenholtz P."/>
            <person name="Woyke T."/>
            <person name="Wu D."/>
            <person name="Spring S."/>
            <person name="Brambilla E."/>
            <person name="Klenk H.-P."/>
            <person name="Eisen J.A."/>
        </authorList>
    </citation>
    <scope>NUCLEOTIDE SEQUENCE [LARGE SCALE GENOMIC DNA]</scope>
    <source>
        <strain>SNP6</strain>
    </source>
</reference>
<evidence type="ECO:0000313" key="4">
    <source>
        <dbReference type="Proteomes" id="UP000008136"/>
    </source>
</evidence>
<feature type="domain" description="Fe/B12 periplasmic-binding" evidence="2">
    <location>
        <begin position="366"/>
        <end position="627"/>
    </location>
</feature>
<dbReference type="AlphaFoldDB" id="F2KPN1"/>
<evidence type="ECO:0000313" key="3">
    <source>
        <dbReference type="EMBL" id="AEA47559.1"/>
    </source>
</evidence>
<keyword evidence="4" id="KW-1185">Reference proteome</keyword>
<dbReference type="PROSITE" id="PS51257">
    <property type="entry name" value="PROKAR_LIPOPROTEIN"/>
    <property type="match status" value="1"/>
</dbReference>
<feature type="domain" description="Fe/B12 periplasmic-binding" evidence="2">
    <location>
        <begin position="54"/>
        <end position="327"/>
    </location>
</feature>
<dbReference type="HOGENOM" id="CLU_403165_0_0_2"/>
<dbReference type="STRING" id="693661.Arcve_1558"/>
<dbReference type="PANTHER" id="PTHR30535:SF33">
    <property type="entry name" value="PERIPLASMIC BINDING PROTEIN"/>
    <property type="match status" value="1"/>
</dbReference>
<dbReference type="SUPFAM" id="SSF53807">
    <property type="entry name" value="Helical backbone' metal receptor"/>
    <property type="match status" value="2"/>
</dbReference>
<dbReference type="OrthoDB" id="24039at2157"/>
<accession>F2KPN1</accession>
<dbReference type="EMBL" id="CP002588">
    <property type="protein sequence ID" value="AEA47559.1"/>
    <property type="molecule type" value="Genomic_DNA"/>
</dbReference>
<dbReference type="InterPro" id="IPR050902">
    <property type="entry name" value="ABC_Transporter_SBP"/>
</dbReference>
<gene>
    <name evidence="3" type="ordered locus">Arcve_1558</name>
</gene>
<evidence type="ECO:0000259" key="2">
    <source>
        <dbReference type="PROSITE" id="PS50983"/>
    </source>
</evidence>
<dbReference type="KEGG" id="ave:Arcve_1558"/>
<dbReference type="eggNOG" id="arCOG04233">
    <property type="taxonomic scope" value="Archaea"/>
</dbReference>
<proteinExistence type="predicted"/>
<dbReference type="GeneID" id="43002851"/>
<dbReference type="Gene3D" id="3.40.50.1980">
    <property type="entry name" value="Nitrogenase molybdenum iron protein domain"/>
    <property type="match status" value="4"/>
</dbReference>
<dbReference type="Pfam" id="PF01497">
    <property type="entry name" value="Peripla_BP_2"/>
    <property type="match status" value="2"/>
</dbReference>
<keyword evidence="1" id="KW-0732">Signal</keyword>
<dbReference type="InterPro" id="IPR002491">
    <property type="entry name" value="ABC_transptr_periplasmic_BD"/>
</dbReference>
<evidence type="ECO:0000256" key="1">
    <source>
        <dbReference type="ARBA" id="ARBA00022729"/>
    </source>
</evidence>